<keyword evidence="2" id="KW-1185">Reference proteome</keyword>
<dbReference type="Gene3D" id="3.40.50.300">
    <property type="entry name" value="P-loop containing nucleotide triphosphate hydrolases"/>
    <property type="match status" value="1"/>
</dbReference>
<accession>A0A1Q5PU66</accession>
<organism evidence="1 2">
    <name type="scientific">Buchananella hordeovulneris</name>
    <dbReference type="NCBI Taxonomy" id="52770"/>
    <lineage>
        <taxon>Bacteria</taxon>
        <taxon>Bacillati</taxon>
        <taxon>Actinomycetota</taxon>
        <taxon>Actinomycetes</taxon>
        <taxon>Actinomycetales</taxon>
        <taxon>Actinomycetaceae</taxon>
        <taxon>Buchananella</taxon>
    </lineage>
</organism>
<comment type="caution">
    <text evidence="1">The sequence shown here is derived from an EMBL/GenBank/DDBJ whole genome shotgun (WGS) entry which is preliminary data.</text>
</comment>
<dbReference type="InterPro" id="IPR027417">
    <property type="entry name" value="P-loop_NTPase"/>
</dbReference>
<name>A0A1Q5PU66_9ACTO</name>
<dbReference type="EMBL" id="MQVS01000011">
    <property type="protein sequence ID" value="OKL51022.1"/>
    <property type="molecule type" value="Genomic_DNA"/>
</dbReference>
<dbReference type="STRING" id="52770.BSZ40_09710"/>
<dbReference type="Proteomes" id="UP000185612">
    <property type="component" value="Unassembled WGS sequence"/>
</dbReference>
<evidence type="ECO:0008006" key="3">
    <source>
        <dbReference type="Google" id="ProtNLM"/>
    </source>
</evidence>
<dbReference type="OrthoDB" id="144620at2"/>
<proteinExistence type="predicted"/>
<sequence length="93" mass="9723">MLSYTVAVVGAKDGVGTSMISMLLAREFSQFTHTCLMDLDVRQGDLASCGGARVRRSIADRANIALEAGGRELSAVVYPLRGGVSLLPAPAGR</sequence>
<protein>
    <recommendedName>
        <fullName evidence="3">CobQ/CobB/MinD/ParA nucleotide binding domain-containing protein</fullName>
    </recommendedName>
</protein>
<dbReference type="InParanoid" id="A0A1Q5PU66"/>
<gene>
    <name evidence="1" type="ORF">BSZ40_09710</name>
</gene>
<reference evidence="2" key="1">
    <citation type="submission" date="2016-12" db="EMBL/GenBank/DDBJ databases">
        <authorList>
            <person name="Meng X."/>
        </authorList>
    </citation>
    <scope>NUCLEOTIDE SEQUENCE [LARGE SCALE GENOMIC DNA]</scope>
    <source>
        <strain evidence="2">DSM 20732</strain>
    </source>
</reference>
<evidence type="ECO:0000313" key="2">
    <source>
        <dbReference type="Proteomes" id="UP000185612"/>
    </source>
</evidence>
<evidence type="ECO:0000313" key="1">
    <source>
        <dbReference type="EMBL" id="OKL51022.1"/>
    </source>
</evidence>
<dbReference type="AlphaFoldDB" id="A0A1Q5PU66"/>
<dbReference type="RefSeq" id="WP_073825803.1">
    <property type="nucleotide sequence ID" value="NZ_JAUNKL010000003.1"/>
</dbReference>
<dbReference type="SUPFAM" id="SSF52540">
    <property type="entry name" value="P-loop containing nucleoside triphosphate hydrolases"/>
    <property type="match status" value="1"/>
</dbReference>